<keyword evidence="2" id="KW-0804">Transcription</keyword>
<feature type="domain" description="Tetracycline repressor TetR C-terminal" evidence="3">
    <location>
        <begin position="76"/>
        <end position="210"/>
    </location>
</feature>
<keyword evidence="1" id="KW-0805">Transcription regulation</keyword>
<reference evidence="4 5" key="1">
    <citation type="journal article" date="2019" name="ACS Chem. Biol.">
        <title>Identification and Mobilization of a Cryptic Antibiotic Biosynthesis Gene Locus from a Human-Pathogenic Nocardia Isolate.</title>
        <authorList>
            <person name="Herisse M."/>
            <person name="Ishida K."/>
            <person name="Porter J.L."/>
            <person name="Howden B."/>
            <person name="Hertweck C."/>
            <person name="Stinear T.P."/>
            <person name="Pidot S.J."/>
        </authorList>
    </citation>
    <scope>NUCLEOTIDE SEQUENCE [LARGE SCALE GENOMIC DNA]</scope>
    <source>
        <strain evidence="4 5">AUSMDU00012717</strain>
    </source>
</reference>
<sequence>MSPMPRHSAALTRATQERIAATALAIIDAEGPDALSFRAVAARLDISHATVQRRCGDIAGLLDLCVDHLVSALPEPSPGAAWAEATEIRFRGLYRLLIAHTGLAALRGARSWLGPRILERLVEPQLADNIAAGMSLAEAISTYRQLYLFTLGAANFVDHRDPKSSRRRTRATLATLDPTEFPCLTTDFDTIADALVDHEVYYEGLRRLIAAAPVR</sequence>
<dbReference type="InterPro" id="IPR004111">
    <property type="entry name" value="Repressor_TetR_C"/>
</dbReference>
<evidence type="ECO:0000256" key="1">
    <source>
        <dbReference type="ARBA" id="ARBA00023015"/>
    </source>
</evidence>
<proteinExistence type="predicted"/>
<organism evidence="4 5">
    <name type="scientific">Nocardia arthritidis</name>
    <dbReference type="NCBI Taxonomy" id="228602"/>
    <lineage>
        <taxon>Bacteria</taxon>
        <taxon>Bacillati</taxon>
        <taxon>Actinomycetota</taxon>
        <taxon>Actinomycetes</taxon>
        <taxon>Mycobacteriales</taxon>
        <taxon>Nocardiaceae</taxon>
        <taxon>Nocardia</taxon>
    </lineage>
</organism>
<evidence type="ECO:0000313" key="5">
    <source>
        <dbReference type="Proteomes" id="UP000503540"/>
    </source>
</evidence>
<dbReference type="GO" id="GO:0045892">
    <property type="term" value="P:negative regulation of DNA-templated transcription"/>
    <property type="evidence" value="ECO:0007669"/>
    <property type="project" value="InterPro"/>
</dbReference>
<name>A0A6G9YAN7_9NOCA</name>
<keyword evidence="5" id="KW-1185">Reference proteome</keyword>
<accession>A0A6G9YAN7</accession>
<protein>
    <submittedName>
        <fullName evidence="4">TetR/AcrR family transcriptional regulator</fullName>
    </submittedName>
</protein>
<gene>
    <name evidence="4" type="ORF">F5544_12040</name>
</gene>
<dbReference type="SUPFAM" id="SSF46689">
    <property type="entry name" value="Homeodomain-like"/>
    <property type="match status" value="1"/>
</dbReference>
<dbReference type="Proteomes" id="UP000503540">
    <property type="component" value="Chromosome"/>
</dbReference>
<dbReference type="InterPro" id="IPR009057">
    <property type="entry name" value="Homeodomain-like_sf"/>
</dbReference>
<evidence type="ECO:0000256" key="2">
    <source>
        <dbReference type="ARBA" id="ARBA00023163"/>
    </source>
</evidence>
<dbReference type="KEGG" id="nah:F5544_12040"/>
<evidence type="ECO:0000313" key="4">
    <source>
        <dbReference type="EMBL" id="QIS10299.1"/>
    </source>
</evidence>
<dbReference type="InterPro" id="IPR036271">
    <property type="entry name" value="Tet_transcr_reg_TetR-rel_C_sf"/>
</dbReference>
<dbReference type="Gene3D" id="1.10.357.10">
    <property type="entry name" value="Tetracycline Repressor, domain 2"/>
    <property type="match status" value="1"/>
</dbReference>
<dbReference type="SUPFAM" id="SSF48498">
    <property type="entry name" value="Tetracyclin repressor-like, C-terminal domain"/>
    <property type="match status" value="1"/>
</dbReference>
<evidence type="ECO:0000259" key="3">
    <source>
        <dbReference type="Pfam" id="PF02909"/>
    </source>
</evidence>
<dbReference type="EMBL" id="CP046172">
    <property type="protein sequence ID" value="QIS10299.1"/>
    <property type="molecule type" value="Genomic_DNA"/>
</dbReference>
<dbReference type="Pfam" id="PF02909">
    <property type="entry name" value="TetR_C_1"/>
    <property type="match status" value="1"/>
</dbReference>
<dbReference type="AlphaFoldDB" id="A0A6G9YAN7"/>